<dbReference type="EMBL" id="CM045770">
    <property type="protein sequence ID" value="KAI7992545.1"/>
    <property type="molecule type" value="Genomic_DNA"/>
</dbReference>
<evidence type="ECO:0000313" key="2">
    <source>
        <dbReference type="Proteomes" id="UP001060215"/>
    </source>
</evidence>
<name>A0ACC0FWU4_9ERIC</name>
<gene>
    <name evidence="1" type="ORF">LOK49_LG12G02021</name>
</gene>
<comment type="caution">
    <text evidence="1">The sequence shown here is derived from an EMBL/GenBank/DDBJ whole genome shotgun (WGS) entry which is preliminary data.</text>
</comment>
<organism evidence="1 2">
    <name type="scientific">Camellia lanceoleosa</name>
    <dbReference type="NCBI Taxonomy" id="1840588"/>
    <lineage>
        <taxon>Eukaryota</taxon>
        <taxon>Viridiplantae</taxon>
        <taxon>Streptophyta</taxon>
        <taxon>Embryophyta</taxon>
        <taxon>Tracheophyta</taxon>
        <taxon>Spermatophyta</taxon>
        <taxon>Magnoliopsida</taxon>
        <taxon>eudicotyledons</taxon>
        <taxon>Gunneridae</taxon>
        <taxon>Pentapetalae</taxon>
        <taxon>asterids</taxon>
        <taxon>Ericales</taxon>
        <taxon>Theaceae</taxon>
        <taxon>Camellia</taxon>
    </lineage>
</organism>
<accession>A0ACC0FWU4</accession>
<reference evidence="1 2" key="1">
    <citation type="journal article" date="2022" name="Plant J.">
        <title>Chromosome-level genome of Camellia lanceoleosa provides a valuable resource for understanding genome evolution and self-incompatibility.</title>
        <authorList>
            <person name="Gong W."/>
            <person name="Xiao S."/>
            <person name="Wang L."/>
            <person name="Liao Z."/>
            <person name="Chang Y."/>
            <person name="Mo W."/>
            <person name="Hu G."/>
            <person name="Li W."/>
            <person name="Zhao G."/>
            <person name="Zhu H."/>
            <person name="Hu X."/>
            <person name="Ji K."/>
            <person name="Xiang X."/>
            <person name="Song Q."/>
            <person name="Yuan D."/>
            <person name="Jin S."/>
            <person name="Zhang L."/>
        </authorList>
    </citation>
    <scope>NUCLEOTIDE SEQUENCE [LARGE SCALE GENOMIC DNA]</scope>
    <source>
        <strain evidence="1">SQ_2022a</strain>
    </source>
</reference>
<evidence type="ECO:0000313" key="1">
    <source>
        <dbReference type="EMBL" id="KAI7992545.1"/>
    </source>
</evidence>
<sequence length="46" mass="5373">MGFSNDEEVTGGIWITNILMILAGSVVRTWKLDHTIFIFLYYWGTY</sequence>
<dbReference type="Proteomes" id="UP001060215">
    <property type="component" value="Chromosome 13"/>
</dbReference>
<proteinExistence type="predicted"/>
<protein>
    <submittedName>
        <fullName evidence="1">Uncharacterized protein</fullName>
    </submittedName>
</protein>
<keyword evidence="2" id="KW-1185">Reference proteome</keyword>